<sequence length="53" mass="5868">MSAEAGSEDFLERLSEASALALIGHQSKEMLQRQMLNDALLKTNELIKEVPIP</sequence>
<keyword evidence="2" id="KW-1185">Reference proteome</keyword>
<evidence type="ECO:0000313" key="2">
    <source>
        <dbReference type="Proteomes" id="UP000831782"/>
    </source>
</evidence>
<reference evidence="1 2" key="1">
    <citation type="submission" date="2022-04" db="EMBL/GenBank/DDBJ databases">
        <title>Gracilibacillus sp. isolated from saltern.</title>
        <authorList>
            <person name="Won M."/>
            <person name="Lee C.-M."/>
            <person name="Woen H.-Y."/>
            <person name="Kwon S.-W."/>
        </authorList>
    </citation>
    <scope>NUCLEOTIDE SEQUENCE [LARGE SCALE GENOMIC DNA]</scope>
    <source>
        <strain evidence="1 2">SSWR10-1</strain>
    </source>
</reference>
<protein>
    <submittedName>
        <fullName evidence="1">Uncharacterized protein</fullName>
    </submittedName>
</protein>
<dbReference type="Proteomes" id="UP000831782">
    <property type="component" value="Chromosome"/>
</dbReference>
<evidence type="ECO:0000313" key="1">
    <source>
        <dbReference type="EMBL" id="UOQ48954.1"/>
    </source>
</evidence>
<organism evidence="1 2">
    <name type="scientific">Gracilibacillus caseinilyticus</name>
    <dbReference type="NCBI Taxonomy" id="2932256"/>
    <lineage>
        <taxon>Bacteria</taxon>
        <taxon>Bacillati</taxon>
        <taxon>Bacillota</taxon>
        <taxon>Bacilli</taxon>
        <taxon>Bacillales</taxon>
        <taxon>Bacillaceae</taxon>
        <taxon>Gracilibacillus</taxon>
    </lineage>
</organism>
<gene>
    <name evidence="1" type="ORF">MUN88_02110</name>
</gene>
<accession>A0ABY4EX10</accession>
<proteinExistence type="predicted"/>
<name>A0ABY4EX10_9BACI</name>
<dbReference type="EMBL" id="CP095072">
    <property type="protein sequence ID" value="UOQ48954.1"/>
    <property type="molecule type" value="Genomic_DNA"/>
</dbReference>
<dbReference type="RefSeq" id="WP_244720264.1">
    <property type="nucleotide sequence ID" value="NZ_CP095072.1"/>
</dbReference>